<evidence type="ECO:0000313" key="1">
    <source>
        <dbReference type="EMBL" id="JAH97230.1"/>
    </source>
</evidence>
<name>A0A0E9X5V3_ANGAN</name>
<reference evidence="1" key="2">
    <citation type="journal article" date="2015" name="Fish Shellfish Immunol.">
        <title>Early steps in the European eel (Anguilla anguilla)-Vibrio vulnificus interaction in the gills: Role of the RtxA13 toxin.</title>
        <authorList>
            <person name="Callol A."/>
            <person name="Pajuelo D."/>
            <person name="Ebbesson L."/>
            <person name="Teles M."/>
            <person name="MacKenzie S."/>
            <person name="Amaro C."/>
        </authorList>
    </citation>
    <scope>NUCLEOTIDE SEQUENCE</scope>
</reference>
<protein>
    <submittedName>
        <fullName evidence="1">Uncharacterized protein</fullName>
    </submittedName>
</protein>
<reference evidence="1" key="1">
    <citation type="submission" date="2014-11" db="EMBL/GenBank/DDBJ databases">
        <authorList>
            <person name="Amaro Gonzalez C."/>
        </authorList>
    </citation>
    <scope>NUCLEOTIDE SEQUENCE</scope>
</reference>
<dbReference type="EMBL" id="GBXM01011347">
    <property type="protein sequence ID" value="JAH97230.1"/>
    <property type="molecule type" value="Transcribed_RNA"/>
</dbReference>
<proteinExistence type="predicted"/>
<accession>A0A0E9X5V3</accession>
<sequence>MPFHVGILKESALQRRTPELAQGGYPLPRSTPSKLCGEISGSLPACACPYCQWHSEFECSLYCVWQNLELNVSAL</sequence>
<organism evidence="1">
    <name type="scientific">Anguilla anguilla</name>
    <name type="common">European freshwater eel</name>
    <name type="synonym">Muraena anguilla</name>
    <dbReference type="NCBI Taxonomy" id="7936"/>
    <lineage>
        <taxon>Eukaryota</taxon>
        <taxon>Metazoa</taxon>
        <taxon>Chordata</taxon>
        <taxon>Craniata</taxon>
        <taxon>Vertebrata</taxon>
        <taxon>Euteleostomi</taxon>
        <taxon>Actinopterygii</taxon>
        <taxon>Neopterygii</taxon>
        <taxon>Teleostei</taxon>
        <taxon>Anguilliformes</taxon>
        <taxon>Anguillidae</taxon>
        <taxon>Anguilla</taxon>
    </lineage>
</organism>
<dbReference type="AlphaFoldDB" id="A0A0E9X5V3"/>